<protein>
    <submittedName>
        <fullName evidence="1">Uncharacterized protein</fullName>
    </submittedName>
</protein>
<dbReference type="EMBL" id="JAQQWM010000005">
    <property type="protein sequence ID" value="KAK8063583.1"/>
    <property type="molecule type" value="Genomic_DNA"/>
</dbReference>
<gene>
    <name evidence="1" type="ORF">PG996_008235</name>
</gene>
<dbReference type="Proteomes" id="UP001446871">
    <property type="component" value="Unassembled WGS sequence"/>
</dbReference>
<proteinExistence type="predicted"/>
<evidence type="ECO:0000313" key="2">
    <source>
        <dbReference type="Proteomes" id="UP001446871"/>
    </source>
</evidence>
<keyword evidence="2" id="KW-1185">Reference proteome</keyword>
<comment type="caution">
    <text evidence="1">The sequence shown here is derived from an EMBL/GenBank/DDBJ whole genome shotgun (WGS) entry which is preliminary data.</text>
</comment>
<reference evidence="1 2" key="1">
    <citation type="submission" date="2023-01" db="EMBL/GenBank/DDBJ databases">
        <title>Analysis of 21 Apiospora genomes using comparative genomics revels a genus with tremendous synthesis potential of carbohydrate active enzymes and secondary metabolites.</title>
        <authorList>
            <person name="Sorensen T."/>
        </authorList>
    </citation>
    <scope>NUCLEOTIDE SEQUENCE [LARGE SCALE GENOMIC DNA]</scope>
    <source>
        <strain evidence="1 2">CBS 83171</strain>
    </source>
</reference>
<name>A0ABR1UXC2_9PEZI</name>
<organism evidence="1 2">
    <name type="scientific">Apiospora saccharicola</name>
    <dbReference type="NCBI Taxonomy" id="335842"/>
    <lineage>
        <taxon>Eukaryota</taxon>
        <taxon>Fungi</taxon>
        <taxon>Dikarya</taxon>
        <taxon>Ascomycota</taxon>
        <taxon>Pezizomycotina</taxon>
        <taxon>Sordariomycetes</taxon>
        <taxon>Xylariomycetidae</taxon>
        <taxon>Amphisphaeriales</taxon>
        <taxon>Apiosporaceae</taxon>
        <taxon>Apiospora</taxon>
    </lineage>
</organism>
<sequence>MRFHPNDLATSQDKLVQYKEETKTLCQNIPEPNGVVLFFYLKLEYKVDAASLGQDVDKDPGCVVDKPDPYNKGVYMHSGETPKRETRRPASSYLSLWRTAISARGAKHVLSHLVVTQRVLRYGAQVAVRSLRRGRQNALRARLDTLDRPDRAELGD</sequence>
<evidence type="ECO:0000313" key="1">
    <source>
        <dbReference type="EMBL" id="KAK8063583.1"/>
    </source>
</evidence>
<accession>A0ABR1UXC2</accession>